<keyword evidence="1" id="KW-0175">Coiled coil</keyword>
<evidence type="ECO:0000313" key="2">
    <source>
        <dbReference type="EMBL" id="SVB68391.1"/>
    </source>
</evidence>
<dbReference type="PANTHER" id="PTHR33609">
    <property type="entry name" value="LOW CALCIUM RESPONSE LOCUS PROTEIN S"/>
    <property type="match status" value="1"/>
</dbReference>
<dbReference type="AlphaFoldDB" id="A0A382G2H2"/>
<reference evidence="2" key="1">
    <citation type="submission" date="2018-05" db="EMBL/GenBank/DDBJ databases">
        <authorList>
            <person name="Lanie J.A."/>
            <person name="Ng W.-L."/>
            <person name="Kazmierczak K.M."/>
            <person name="Andrzejewski T.M."/>
            <person name="Davidsen T.M."/>
            <person name="Wayne K.J."/>
            <person name="Tettelin H."/>
            <person name="Glass J.I."/>
            <person name="Rusch D."/>
            <person name="Podicherti R."/>
            <person name="Tsui H.-C.T."/>
            <person name="Winkler M.E."/>
        </authorList>
    </citation>
    <scope>NUCLEOTIDE SEQUENCE</scope>
</reference>
<accession>A0A382G2H2</accession>
<dbReference type="Pfam" id="PF01527">
    <property type="entry name" value="HTH_Tnp_1"/>
    <property type="match status" value="1"/>
</dbReference>
<gene>
    <name evidence="2" type="ORF">METZ01_LOCUS221245</name>
</gene>
<dbReference type="Gene3D" id="1.10.10.60">
    <property type="entry name" value="Homeodomain-like"/>
    <property type="match status" value="1"/>
</dbReference>
<evidence type="ECO:0000256" key="1">
    <source>
        <dbReference type="SAM" id="Coils"/>
    </source>
</evidence>
<dbReference type="InterPro" id="IPR052546">
    <property type="entry name" value="Transposase_8_domain"/>
</dbReference>
<dbReference type="GO" id="GO:0003677">
    <property type="term" value="F:DNA binding"/>
    <property type="evidence" value="ECO:0007669"/>
    <property type="project" value="InterPro"/>
</dbReference>
<dbReference type="InterPro" id="IPR002514">
    <property type="entry name" value="Transposase_8"/>
</dbReference>
<organism evidence="2">
    <name type="scientific">marine metagenome</name>
    <dbReference type="NCBI Taxonomy" id="408172"/>
    <lineage>
        <taxon>unclassified sequences</taxon>
        <taxon>metagenomes</taxon>
        <taxon>ecological metagenomes</taxon>
    </lineage>
</organism>
<sequence>MAKKSYSAEQIIQLLREVEIHTSEGKTVARAARQIGVTEQTYYRWRKEYGGLNTGQAKRLKALEKENSRLKRLVADLSLDNAVLKDFASGNL</sequence>
<dbReference type="GO" id="GO:0004803">
    <property type="term" value="F:transposase activity"/>
    <property type="evidence" value="ECO:0007669"/>
    <property type="project" value="InterPro"/>
</dbReference>
<proteinExistence type="predicted"/>
<name>A0A382G2H2_9ZZZZ</name>
<dbReference type="InterPro" id="IPR009057">
    <property type="entry name" value="Homeodomain-like_sf"/>
</dbReference>
<dbReference type="SUPFAM" id="SSF46689">
    <property type="entry name" value="Homeodomain-like"/>
    <property type="match status" value="1"/>
</dbReference>
<protein>
    <recommendedName>
        <fullName evidence="3">Transposase</fullName>
    </recommendedName>
</protein>
<dbReference type="EMBL" id="UINC01052728">
    <property type="protein sequence ID" value="SVB68391.1"/>
    <property type="molecule type" value="Genomic_DNA"/>
</dbReference>
<evidence type="ECO:0008006" key="3">
    <source>
        <dbReference type="Google" id="ProtNLM"/>
    </source>
</evidence>
<dbReference type="GO" id="GO:0006313">
    <property type="term" value="P:DNA transposition"/>
    <property type="evidence" value="ECO:0007669"/>
    <property type="project" value="InterPro"/>
</dbReference>
<feature type="coiled-coil region" evidence="1">
    <location>
        <begin position="53"/>
        <end position="80"/>
    </location>
</feature>
<dbReference type="PANTHER" id="PTHR33609:SF1">
    <property type="entry name" value="TRANSPOSASE"/>
    <property type="match status" value="1"/>
</dbReference>